<feature type="region of interest" description="Disordered" evidence="2">
    <location>
        <begin position="495"/>
        <end position="527"/>
    </location>
</feature>
<feature type="compositionally biased region" description="Basic and acidic residues" evidence="2">
    <location>
        <begin position="814"/>
        <end position="828"/>
    </location>
</feature>
<organism evidence="3 4">
    <name type="scientific">Candidatus Woesebacteria bacterium RIFCSPHIGHO2_02_FULL_39_13</name>
    <dbReference type="NCBI Taxonomy" id="1802505"/>
    <lineage>
        <taxon>Bacteria</taxon>
        <taxon>Candidatus Woeseibacteriota</taxon>
    </lineage>
</organism>
<feature type="region of interest" description="Disordered" evidence="2">
    <location>
        <begin position="1"/>
        <end position="23"/>
    </location>
</feature>
<evidence type="ECO:0000313" key="4">
    <source>
        <dbReference type="Proteomes" id="UP000177169"/>
    </source>
</evidence>
<feature type="compositionally biased region" description="Pro residues" evidence="2">
    <location>
        <begin position="503"/>
        <end position="514"/>
    </location>
</feature>
<accession>A0A1F7Z244</accession>
<name>A0A1F7Z244_9BACT</name>
<feature type="compositionally biased region" description="Basic and acidic residues" evidence="2">
    <location>
        <begin position="515"/>
        <end position="525"/>
    </location>
</feature>
<feature type="compositionally biased region" description="Basic and acidic residues" evidence="2">
    <location>
        <begin position="793"/>
        <end position="805"/>
    </location>
</feature>
<feature type="region of interest" description="Disordered" evidence="2">
    <location>
        <begin position="318"/>
        <end position="337"/>
    </location>
</feature>
<proteinExistence type="predicted"/>
<dbReference type="AlphaFoldDB" id="A0A1F7Z244"/>
<reference evidence="3 4" key="1">
    <citation type="journal article" date="2016" name="Nat. Commun.">
        <title>Thousands of microbial genomes shed light on interconnected biogeochemical processes in an aquifer system.</title>
        <authorList>
            <person name="Anantharaman K."/>
            <person name="Brown C.T."/>
            <person name="Hug L.A."/>
            <person name="Sharon I."/>
            <person name="Castelle C.J."/>
            <person name="Probst A.J."/>
            <person name="Thomas B.C."/>
            <person name="Singh A."/>
            <person name="Wilkins M.J."/>
            <person name="Karaoz U."/>
            <person name="Brodie E.L."/>
            <person name="Williams K.H."/>
            <person name="Hubbard S.S."/>
            <person name="Banfield J.F."/>
        </authorList>
    </citation>
    <scope>NUCLEOTIDE SEQUENCE [LARGE SCALE GENOMIC DNA]</scope>
</reference>
<evidence type="ECO:0000256" key="2">
    <source>
        <dbReference type="SAM" id="MobiDB-lite"/>
    </source>
</evidence>
<evidence type="ECO:0000256" key="1">
    <source>
        <dbReference type="SAM" id="Coils"/>
    </source>
</evidence>
<keyword evidence="1" id="KW-0175">Coiled coil</keyword>
<evidence type="ECO:0000313" key="3">
    <source>
        <dbReference type="EMBL" id="OGM33540.1"/>
    </source>
</evidence>
<dbReference type="STRING" id="1802505.A3D01_01130"/>
<dbReference type="EMBL" id="MGGR01000016">
    <property type="protein sequence ID" value="OGM33540.1"/>
    <property type="molecule type" value="Genomic_DNA"/>
</dbReference>
<comment type="caution">
    <text evidence="3">The sequence shown here is derived from an EMBL/GenBank/DDBJ whole genome shotgun (WGS) entry which is preliminary data.</text>
</comment>
<dbReference type="Proteomes" id="UP000177169">
    <property type="component" value="Unassembled WGS sequence"/>
</dbReference>
<feature type="coiled-coil region" evidence="1">
    <location>
        <begin position="652"/>
        <end position="683"/>
    </location>
</feature>
<feature type="region of interest" description="Disordered" evidence="2">
    <location>
        <begin position="793"/>
        <end position="828"/>
    </location>
</feature>
<protein>
    <submittedName>
        <fullName evidence="3">Uncharacterized protein</fullName>
    </submittedName>
</protein>
<gene>
    <name evidence="3" type="ORF">A3D01_01130</name>
</gene>
<sequence>MPEEFTPGTGEFQQEIKYNSDQEPGDIFGDIRRSLEAGKLSYYDLSGEQLETLIPKALSWLKTHGKPSFENVENLKIAIRKGGGDEVQAKVNFGIKIPAMSVNVDSTLINSKDKPGEIEVAEIQAKGKGLGFIPVNLDEQAKEYIGGTKLGDYLRDFLKSGINEGLEGKYEDVVIGFELTDDEKLRVSFRNTSPAVGIALPPEPLETPTSALPVEVQLTQSVNVGEEKEEGVQIEPGYDKSYQVLHKDSGDITGYERVIWNGGKVVVYIYDEKAELEQSFGLNTTDSKEVQGFIQDQVFHDKDFEVIPTDRELELPKEDKEEAVISDESTKPTEVEDEKTRAWNIILQQLKDKEEKALADKKREAEMGDAWDAVGRASEAAEKAASQHKQIEELGPEKLWERLSSVLDQKIARLEDQRLKAGSPEQEDKILQEIARFQKAGPLNLLGVFPEEEVEKSEILTGEVIEALKQPEVSGTQQQPEIIDLQVTDVVEKSPEELAEAVPPIPESAPIVPPEPEKPKVKPQDLRSGSTWYEHVRVTDPDSGKSVDYLFHYNSKEKLLVQEEVDETGIVSTNPDATQEIKVKSRGKAIEKIGNILDRLKKEDPKFKNAEFERNIPIYEEEKTPEELAGTLVTELVGEEKGEREKKKETVLQDFENQAARVAENLQEALSEYELAQRKVSEEIPTRKTVVGPSLEEKRQNYERLFDLALHDYELAYRNMNNFFEAKIKGYPIGNDDPDLQRFRELGNEAGERYRSALKEDLSPEEAVEKMKEYSEVIEQRLSVYKVFDDKYGEKPEPTEAREVAAEPEQTKAPPEEAKVSTTKQVEKPPARDLGAIRPSTRERLQQLRTVGFRPSPQPQPAEVRLEVPLVRPAIEPLQPLESVVSPPPAQEIKVEGLSQKRQEEGEWPKKSPVERFLEKNPKYKRVVKENRDGRKPTYSFYNIALNRQEGGLIVYYFTLINDHEYKTHTPIIIADPNQLEEKLKEHLDSSKDKFRWTSYEYNVDLTPELEETLKKAKRIFGSKRKI</sequence>